<dbReference type="InterPro" id="IPR029058">
    <property type="entry name" value="AB_hydrolase_fold"/>
</dbReference>
<gene>
    <name evidence="1" type="ORF">DXG03_005334</name>
</gene>
<feature type="non-terminal residue" evidence="1">
    <location>
        <position position="1"/>
    </location>
</feature>
<evidence type="ECO:0000313" key="2">
    <source>
        <dbReference type="Proteomes" id="UP000775547"/>
    </source>
</evidence>
<dbReference type="Gene3D" id="3.40.50.1820">
    <property type="entry name" value="alpha/beta hydrolase"/>
    <property type="match status" value="1"/>
</dbReference>
<dbReference type="AlphaFoldDB" id="A0A9P7G824"/>
<keyword evidence="2" id="KW-1185">Reference proteome</keyword>
<proteinExistence type="predicted"/>
<dbReference type="SUPFAM" id="SSF53474">
    <property type="entry name" value="alpha/beta-Hydrolases"/>
    <property type="match status" value="1"/>
</dbReference>
<evidence type="ECO:0008006" key="3">
    <source>
        <dbReference type="Google" id="ProtNLM"/>
    </source>
</evidence>
<accession>A0A9P7G824</accession>
<dbReference type="EMBL" id="JABCKV010000032">
    <property type="protein sequence ID" value="KAG5645797.1"/>
    <property type="molecule type" value="Genomic_DNA"/>
</dbReference>
<organism evidence="1 2">
    <name type="scientific">Asterophora parasitica</name>
    <dbReference type="NCBI Taxonomy" id="117018"/>
    <lineage>
        <taxon>Eukaryota</taxon>
        <taxon>Fungi</taxon>
        <taxon>Dikarya</taxon>
        <taxon>Basidiomycota</taxon>
        <taxon>Agaricomycotina</taxon>
        <taxon>Agaricomycetes</taxon>
        <taxon>Agaricomycetidae</taxon>
        <taxon>Agaricales</taxon>
        <taxon>Tricholomatineae</taxon>
        <taxon>Lyophyllaceae</taxon>
        <taxon>Asterophora</taxon>
    </lineage>
</organism>
<evidence type="ECO:0000313" key="1">
    <source>
        <dbReference type="EMBL" id="KAG5645797.1"/>
    </source>
</evidence>
<dbReference type="Proteomes" id="UP000775547">
    <property type="component" value="Unassembled WGS sequence"/>
</dbReference>
<reference evidence="1" key="1">
    <citation type="submission" date="2020-07" db="EMBL/GenBank/DDBJ databases">
        <authorList>
            <person name="Nieuwenhuis M."/>
            <person name="Van De Peppel L.J.J."/>
        </authorList>
    </citation>
    <scope>NUCLEOTIDE SEQUENCE</scope>
    <source>
        <strain evidence="1">AP01</strain>
        <tissue evidence="1">Mycelium</tissue>
    </source>
</reference>
<name>A0A9P7G824_9AGAR</name>
<dbReference type="OrthoDB" id="19657at2759"/>
<comment type="caution">
    <text evidence="1">The sequence shown here is derived from an EMBL/GenBank/DDBJ whole genome shotgun (WGS) entry which is preliminary data.</text>
</comment>
<protein>
    <recommendedName>
        <fullName evidence="3">Alpha/beta hydrolase</fullName>
    </recommendedName>
</protein>
<reference evidence="1" key="2">
    <citation type="submission" date="2021-10" db="EMBL/GenBank/DDBJ databases">
        <title>Phylogenomics reveals ancestral predisposition of the termite-cultivated fungus Termitomyces towards a domesticated lifestyle.</title>
        <authorList>
            <person name="Auxier B."/>
            <person name="Grum-Grzhimaylo A."/>
            <person name="Cardenas M.E."/>
            <person name="Lodge J.D."/>
            <person name="Laessoe T."/>
            <person name="Pedersen O."/>
            <person name="Smith M.E."/>
            <person name="Kuyper T.W."/>
            <person name="Franco-Molano E.A."/>
            <person name="Baroni T.J."/>
            <person name="Aanen D.K."/>
        </authorList>
    </citation>
    <scope>NUCLEOTIDE SEQUENCE</scope>
    <source>
        <strain evidence="1">AP01</strain>
        <tissue evidence="1">Mycelium</tissue>
    </source>
</reference>
<sequence length="110" mass="12568">AFIRRITITQPQQFMGHISQMIAALTHHCSSARLSSISASIPKVVILTGDDDHLVLPQHSLELKQAMLEAELIQWKDTGHGINSQRPQEFHQLLQKTFREGQERSRPRSY</sequence>